<sequence length="482" mass="51119">MNQPATTIFINGEWREAIGGGSFEVTDPSTGEVIGHASDGGRADADAAIAAAAEAFPAWSSTTVYQRAEILQRAHDLMRERQEELAQLMTKEQGKPLKASRNEVGYAADFLRWFAGEALRIGGSTIASARADQRFVTIHQPVGVIAAITPWNYPISMITRKIGPALAAGCTSVLKPAALTPLCAAATLEIFREAGVPDGVINQVTSSRASEVGDAFIESRDVRKITFTGSTAVGRKIAGQASEAMKRVSVELGGHAPFIVFPDADPVHAAKGAALVKFLNMGQACISPNRIYVHRSIYDTFLETLQKRVAALKIGRGTEPGVSIGPLIDDRATAKMVEQVEDARGKGARVLAGGERVSVDGLAGENFYSPTVLADVTPEMLISSEETFGPIAAVTPFDTEEEVIEWANDTEYGLAAYVYTNNLSTAIRATEKLRFGMVGVNDINPTSAAAPFGGVKDSGLGREGGAEGIFEYLDVKLIGLSV</sequence>
<gene>
    <name evidence="3" type="ORF">GCM10022383_26040</name>
</gene>
<dbReference type="Gene3D" id="3.40.605.10">
    <property type="entry name" value="Aldehyde Dehydrogenase, Chain A, domain 1"/>
    <property type="match status" value="1"/>
</dbReference>
<name>A0ABP7NHJ2_9MICO</name>
<dbReference type="InterPro" id="IPR016163">
    <property type="entry name" value="Ald_DH_C"/>
</dbReference>
<dbReference type="RefSeq" id="WP_344820136.1">
    <property type="nucleotide sequence ID" value="NZ_BAABCP010000002.1"/>
</dbReference>
<dbReference type="Pfam" id="PF00171">
    <property type="entry name" value="Aldedh"/>
    <property type="match status" value="1"/>
</dbReference>
<evidence type="ECO:0000256" key="1">
    <source>
        <dbReference type="ARBA" id="ARBA00023002"/>
    </source>
</evidence>
<dbReference type="InterPro" id="IPR015590">
    <property type="entry name" value="Aldehyde_DH_dom"/>
</dbReference>
<evidence type="ECO:0000313" key="3">
    <source>
        <dbReference type="EMBL" id="GAA3947006.1"/>
    </source>
</evidence>
<keyword evidence="1" id="KW-0560">Oxidoreductase</keyword>
<reference evidence="4" key="1">
    <citation type="journal article" date="2019" name="Int. J. Syst. Evol. Microbiol.">
        <title>The Global Catalogue of Microorganisms (GCM) 10K type strain sequencing project: providing services to taxonomists for standard genome sequencing and annotation.</title>
        <authorList>
            <consortium name="The Broad Institute Genomics Platform"/>
            <consortium name="The Broad Institute Genome Sequencing Center for Infectious Disease"/>
            <person name="Wu L."/>
            <person name="Ma J."/>
        </authorList>
    </citation>
    <scope>NUCLEOTIDE SEQUENCE [LARGE SCALE GENOMIC DNA]</scope>
    <source>
        <strain evidence="4">JCM 17024</strain>
    </source>
</reference>
<keyword evidence="4" id="KW-1185">Reference proteome</keyword>
<dbReference type="InterPro" id="IPR016161">
    <property type="entry name" value="Ald_DH/histidinol_DH"/>
</dbReference>
<dbReference type="Proteomes" id="UP001501591">
    <property type="component" value="Unassembled WGS sequence"/>
</dbReference>
<dbReference type="EMBL" id="BAABCP010000002">
    <property type="protein sequence ID" value="GAA3947006.1"/>
    <property type="molecule type" value="Genomic_DNA"/>
</dbReference>
<dbReference type="SUPFAM" id="SSF53720">
    <property type="entry name" value="ALDH-like"/>
    <property type="match status" value="1"/>
</dbReference>
<dbReference type="Gene3D" id="3.40.309.10">
    <property type="entry name" value="Aldehyde Dehydrogenase, Chain A, domain 2"/>
    <property type="match status" value="1"/>
</dbReference>
<comment type="caution">
    <text evidence="3">The sequence shown here is derived from an EMBL/GenBank/DDBJ whole genome shotgun (WGS) entry which is preliminary data.</text>
</comment>
<dbReference type="PANTHER" id="PTHR43353">
    <property type="entry name" value="SUCCINATE-SEMIALDEHYDE DEHYDROGENASE, MITOCHONDRIAL"/>
    <property type="match status" value="1"/>
</dbReference>
<dbReference type="PANTHER" id="PTHR43353:SF5">
    <property type="entry name" value="SUCCINATE-SEMIALDEHYDE DEHYDROGENASE, MITOCHONDRIAL"/>
    <property type="match status" value="1"/>
</dbReference>
<protein>
    <submittedName>
        <fullName evidence="3">NAD-dependent succinate-semialdehyde dehydrogenase</fullName>
    </submittedName>
</protein>
<evidence type="ECO:0000313" key="4">
    <source>
        <dbReference type="Proteomes" id="UP001501591"/>
    </source>
</evidence>
<accession>A0ABP7NHJ2</accession>
<evidence type="ECO:0000259" key="2">
    <source>
        <dbReference type="Pfam" id="PF00171"/>
    </source>
</evidence>
<dbReference type="CDD" id="cd07103">
    <property type="entry name" value="ALDH_F5_SSADH_GabD"/>
    <property type="match status" value="1"/>
</dbReference>
<dbReference type="InterPro" id="IPR050740">
    <property type="entry name" value="Aldehyde_DH_Superfamily"/>
</dbReference>
<feature type="domain" description="Aldehyde dehydrogenase" evidence="2">
    <location>
        <begin position="14"/>
        <end position="477"/>
    </location>
</feature>
<proteinExistence type="predicted"/>
<dbReference type="InterPro" id="IPR016162">
    <property type="entry name" value="Ald_DH_N"/>
</dbReference>
<organism evidence="3 4">
    <name type="scientific">Microbacterium soli</name>
    <dbReference type="NCBI Taxonomy" id="446075"/>
    <lineage>
        <taxon>Bacteria</taxon>
        <taxon>Bacillati</taxon>
        <taxon>Actinomycetota</taxon>
        <taxon>Actinomycetes</taxon>
        <taxon>Micrococcales</taxon>
        <taxon>Microbacteriaceae</taxon>
        <taxon>Microbacterium</taxon>
    </lineage>
</organism>